<gene>
    <name evidence="6" type="ORF">FOB69_04510</name>
</gene>
<evidence type="ECO:0000256" key="1">
    <source>
        <dbReference type="ARBA" id="ARBA00004613"/>
    </source>
</evidence>
<protein>
    <recommendedName>
        <fullName evidence="5">Immunodominant staphylococcal antigen B</fullName>
    </recommendedName>
</protein>
<keyword evidence="3" id="KW-0732">Signal</keyword>
<accession>A0A6N0I2G1</accession>
<evidence type="ECO:0000256" key="3">
    <source>
        <dbReference type="ARBA" id="ARBA00022729"/>
    </source>
</evidence>
<evidence type="ECO:0000256" key="5">
    <source>
        <dbReference type="ARBA" id="ARBA00093792"/>
    </source>
</evidence>
<keyword evidence="2" id="KW-0964">Secreted</keyword>
<evidence type="ECO:0000256" key="4">
    <source>
        <dbReference type="ARBA" id="ARBA00093777"/>
    </source>
</evidence>
<evidence type="ECO:0000256" key="2">
    <source>
        <dbReference type="ARBA" id="ARBA00022525"/>
    </source>
</evidence>
<evidence type="ECO:0000313" key="6">
    <source>
        <dbReference type="EMBL" id="QKQ28794.1"/>
    </source>
</evidence>
<dbReference type="InterPro" id="IPR058086">
    <property type="entry name" value="IsaB"/>
</dbReference>
<dbReference type="Proteomes" id="UP000509636">
    <property type="component" value="Chromosome"/>
</dbReference>
<dbReference type="RefSeq" id="WP_259968649.1">
    <property type="nucleotide sequence ID" value="NZ_JALXPI010000002.1"/>
</dbReference>
<reference evidence="6 7" key="1">
    <citation type="submission" date="2019-09" db="EMBL/GenBank/DDBJ databases">
        <title>FDA dAtabase for Regulatory Grade micrObial Sequences (FDA-ARGOS): Supporting development and validation of Infectious Disease Dx tests.</title>
        <authorList>
            <person name="Sciortino C."/>
            <person name="Tallon L."/>
            <person name="Sadzewicz L."/>
            <person name="Vavikolanu K."/>
            <person name="Mehta A."/>
            <person name="Aluvathingal J."/>
            <person name="Nadendla S."/>
            <person name="Nandy P."/>
            <person name="Geyer C."/>
            <person name="Yan Y."/>
            <person name="Sichtig H."/>
        </authorList>
    </citation>
    <scope>NUCLEOTIDE SEQUENCE [LARGE SCALE GENOMIC DNA]</scope>
    <source>
        <strain evidence="6 7">FDAARGOS_661</strain>
    </source>
</reference>
<dbReference type="EMBL" id="CP054550">
    <property type="protein sequence ID" value="QKQ28794.1"/>
    <property type="molecule type" value="Genomic_DNA"/>
</dbReference>
<dbReference type="AlphaFoldDB" id="A0A6N0I2G1"/>
<comment type="similarity">
    <text evidence="4">Belongs to the IsaB family.</text>
</comment>
<sequence length="172" mass="19045">MKKFAKAMVVGGITLGTVLGFNVTEHNGVSNEAHAQTQTSQGYHYHYQGYTKSGGEFVLNHTFYKALKAGNVTFNGIKVNDQYQNGTSTTTKYDQTFNQVKGNTAAMIDFKVAPKKVSLEQVKDVYGDHYQYQQPLSKKQADKTEGLYGYTVGKGHITFHVTDGYVDHVTVS</sequence>
<organism evidence="6 7">
    <name type="scientific">Staphylococcus hominis</name>
    <dbReference type="NCBI Taxonomy" id="1290"/>
    <lineage>
        <taxon>Bacteria</taxon>
        <taxon>Bacillati</taxon>
        <taxon>Bacillota</taxon>
        <taxon>Bacilli</taxon>
        <taxon>Bacillales</taxon>
        <taxon>Staphylococcaceae</taxon>
        <taxon>Staphylococcus</taxon>
    </lineage>
</organism>
<comment type="subcellular location">
    <subcellularLocation>
        <location evidence="1">Secreted</location>
    </subcellularLocation>
</comment>
<proteinExistence type="inferred from homology"/>
<evidence type="ECO:0000313" key="7">
    <source>
        <dbReference type="Proteomes" id="UP000509636"/>
    </source>
</evidence>
<dbReference type="NCBIfam" id="NF047686">
    <property type="entry name" value="IsaB_fam"/>
    <property type="match status" value="1"/>
</dbReference>
<name>A0A6N0I2G1_STAHO</name>